<dbReference type="InterPro" id="IPR034428">
    <property type="entry name" value="ThiH/NoCL/HydG-like"/>
</dbReference>
<dbReference type="AlphaFoldDB" id="A0A7L7KNY7"/>
<dbReference type="SUPFAM" id="SSF102114">
    <property type="entry name" value="Radical SAM enzymes"/>
    <property type="match status" value="1"/>
</dbReference>
<dbReference type="PANTHER" id="PTHR43583">
    <property type="entry name" value="2-IMINOACETATE SYNTHASE"/>
    <property type="match status" value="1"/>
</dbReference>
<dbReference type="Gene3D" id="3.20.20.70">
    <property type="entry name" value="Aldolase class I"/>
    <property type="match status" value="1"/>
</dbReference>
<evidence type="ECO:0000313" key="1">
    <source>
        <dbReference type="EMBL" id="QMS84245.1"/>
    </source>
</evidence>
<proteinExistence type="predicted"/>
<dbReference type="PANTHER" id="PTHR43583:SF2">
    <property type="entry name" value="THIAZOLE BIOSYNTHESIS PROTEIN"/>
    <property type="match status" value="1"/>
</dbReference>
<reference evidence="1 2" key="1">
    <citation type="submission" date="2020-02" db="EMBL/GenBank/DDBJ databases">
        <authorList>
            <person name="Zheng R.K."/>
            <person name="Sun C.M."/>
        </authorList>
    </citation>
    <scope>NUCLEOTIDE SEQUENCE [LARGE SCALE GENOMIC DNA]</scope>
    <source>
        <strain evidence="2">zrk13</strain>
    </source>
</reference>
<accession>A0A7L7KNY7</accession>
<protein>
    <recommendedName>
        <fullName evidence="3">[FeFe] hydrogenase H-cluster radical SAM maturase HydG</fullName>
    </recommendedName>
</protein>
<gene>
    <name evidence="1" type="ORF">G4Z02_00310</name>
</gene>
<evidence type="ECO:0008006" key="3">
    <source>
        <dbReference type="Google" id="ProtNLM"/>
    </source>
</evidence>
<dbReference type="Proteomes" id="UP000514720">
    <property type="component" value="Chromosome"/>
</dbReference>
<dbReference type="InterPro" id="IPR013785">
    <property type="entry name" value="Aldolase_TIM"/>
</dbReference>
<sequence>MEWLDHKLIYDTLEKGQNPTTDEVESILDKAYKREQLSLLEVAKLLNAADENQIKNIFNIAGKIKDEIYGKRVVTFAPLYVSNKCVNNCKYCGYRRDNKFDRKKK</sequence>
<dbReference type="EMBL" id="CP048914">
    <property type="protein sequence ID" value="QMS84245.1"/>
    <property type="molecule type" value="Genomic_DNA"/>
</dbReference>
<organism evidence="1 2">
    <name type="scientific">Candidatus Xianfuyuplasma coldseepsis</name>
    <dbReference type="NCBI Taxonomy" id="2782163"/>
    <lineage>
        <taxon>Bacteria</taxon>
        <taxon>Bacillati</taxon>
        <taxon>Mycoplasmatota</taxon>
        <taxon>Mollicutes</taxon>
        <taxon>Candidatus Izemoplasmatales</taxon>
        <taxon>Candidatus Izemoplasmataceae</taxon>
        <taxon>Candidatus Xianfuyuplasma</taxon>
    </lineage>
</organism>
<keyword evidence="2" id="KW-1185">Reference proteome</keyword>
<dbReference type="KEGG" id="xcl:G4Z02_00310"/>
<name>A0A7L7KNY7_9MOLU</name>
<dbReference type="InterPro" id="IPR058240">
    <property type="entry name" value="rSAM_sf"/>
</dbReference>
<evidence type="ECO:0000313" key="2">
    <source>
        <dbReference type="Proteomes" id="UP000514720"/>
    </source>
</evidence>
<dbReference type="RefSeq" id="WP_258877854.1">
    <property type="nucleotide sequence ID" value="NZ_CP048914.1"/>
</dbReference>